<dbReference type="InterPro" id="IPR014717">
    <property type="entry name" value="Transl_elong_EF1B/ribsomal_bS6"/>
</dbReference>
<dbReference type="KEGG" id="spu:115928358"/>
<dbReference type="SUPFAM" id="SSF54995">
    <property type="entry name" value="Ribosomal protein S6"/>
    <property type="match status" value="1"/>
</dbReference>
<dbReference type="GO" id="GO:0005763">
    <property type="term" value="C:mitochondrial small ribosomal subunit"/>
    <property type="evidence" value="ECO:0000318"/>
    <property type="project" value="GO_Central"/>
</dbReference>
<dbReference type="GeneID" id="115919243"/>
<dbReference type="PANTHER" id="PTHR21011">
    <property type="entry name" value="MITOCHONDRIAL 28S RIBOSOMAL PROTEIN S6"/>
    <property type="match status" value="1"/>
</dbReference>
<proteinExistence type="inferred from homology"/>
<dbReference type="KEGG" id="spu:115919243"/>
<dbReference type="Pfam" id="PF01250">
    <property type="entry name" value="Ribosomal_S6"/>
    <property type="match status" value="1"/>
</dbReference>
<evidence type="ECO:0000256" key="1">
    <source>
        <dbReference type="ARBA" id="ARBA00009512"/>
    </source>
</evidence>
<evidence type="ECO:0000313" key="4">
    <source>
        <dbReference type="EnsemblMetazoa" id="XP_030828441"/>
    </source>
</evidence>
<reference evidence="5" key="1">
    <citation type="submission" date="2015-02" db="EMBL/GenBank/DDBJ databases">
        <title>Genome sequencing for Strongylocentrotus purpuratus.</title>
        <authorList>
            <person name="Murali S."/>
            <person name="Liu Y."/>
            <person name="Vee V."/>
            <person name="English A."/>
            <person name="Wang M."/>
            <person name="Skinner E."/>
            <person name="Han Y."/>
            <person name="Muzny D.M."/>
            <person name="Worley K.C."/>
            <person name="Gibbs R.A."/>
        </authorList>
    </citation>
    <scope>NUCLEOTIDE SEQUENCE</scope>
</reference>
<dbReference type="PANTHER" id="PTHR21011:SF1">
    <property type="entry name" value="SMALL RIBOSOMAL SUBUNIT PROTEIN BS6M"/>
    <property type="match status" value="1"/>
</dbReference>
<accession>A0A7M7MY55</accession>
<dbReference type="RefSeq" id="XP_030828441.1">
    <property type="nucleotide sequence ID" value="XM_030972581.1"/>
</dbReference>
<comment type="similarity">
    <text evidence="1">Belongs to the bacterial ribosomal protein bS6 family.</text>
</comment>
<dbReference type="GO" id="GO:0070181">
    <property type="term" value="F:small ribosomal subunit rRNA binding"/>
    <property type="evidence" value="ECO:0000318"/>
    <property type="project" value="GO_Central"/>
</dbReference>
<dbReference type="OrthoDB" id="268530at2759"/>
<dbReference type="RefSeq" id="XP_030851409.1">
    <property type="nucleotide sequence ID" value="XM_030995549.1"/>
</dbReference>
<keyword evidence="5" id="KW-1185">Reference proteome</keyword>
<dbReference type="EnsemblMetazoa" id="XM_030972581">
    <property type="protein sequence ID" value="XP_030828441"/>
    <property type="gene ID" value="LOC115919243"/>
</dbReference>
<evidence type="ECO:0000256" key="3">
    <source>
        <dbReference type="ARBA" id="ARBA00035365"/>
    </source>
</evidence>
<protein>
    <recommendedName>
        <fullName evidence="2">Small ribosomal subunit protein bS6m</fullName>
    </recommendedName>
    <alternativeName>
        <fullName evidence="3">28S ribosomal protein S6, mitochondrial</fullName>
    </alternativeName>
</protein>
<dbReference type="AlphaFoldDB" id="A0A7M7MY55"/>
<dbReference type="InterPro" id="IPR000529">
    <property type="entry name" value="Ribosomal_bS6"/>
</dbReference>
<sequence length="140" mass="16353">MPGYEAALIMRVMRRPEMVDALKRSLTEVMENGGIVRKIENLGEKQLPYRFTAHRQNFSHGQYFVIDFDGPPTIVEPLREYFRRDIDIIRPSLLNRVSEQWPEDTVCEGPHDERYNPVVKSAKKLKVNVLQELEDANIKL</sequence>
<evidence type="ECO:0000313" key="5">
    <source>
        <dbReference type="Proteomes" id="UP000007110"/>
    </source>
</evidence>
<dbReference type="GO" id="GO:0006412">
    <property type="term" value="P:translation"/>
    <property type="evidence" value="ECO:0007669"/>
    <property type="project" value="InterPro"/>
</dbReference>
<dbReference type="GeneID" id="115928358"/>
<dbReference type="OMA" id="ATHFTIT"/>
<dbReference type="CDD" id="cd15465">
    <property type="entry name" value="bS6_mito"/>
    <property type="match status" value="1"/>
</dbReference>
<dbReference type="GO" id="GO:0003735">
    <property type="term" value="F:structural constituent of ribosome"/>
    <property type="evidence" value="ECO:0000318"/>
    <property type="project" value="GO_Central"/>
</dbReference>
<dbReference type="InterPro" id="IPR035980">
    <property type="entry name" value="Ribosomal_bS6_sf"/>
</dbReference>
<dbReference type="InParanoid" id="A0A7M7MY55"/>
<evidence type="ECO:0000256" key="2">
    <source>
        <dbReference type="ARBA" id="ARBA00035170"/>
    </source>
</evidence>
<dbReference type="Gene3D" id="3.30.70.60">
    <property type="match status" value="1"/>
</dbReference>
<name>A0A7M7MY55_STRPU</name>
<reference evidence="4" key="2">
    <citation type="submission" date="2021-01" db="UniProtKB">
        <authorList>
            <consortium name="EnsemblMetazoa"/>
        </authorList>
    </citation>
    <scope>IDENTIFICATION</scope>
</reference>
<dbReference type="Proteomes" id="UP000007110">
    <property type="component" value="Unassembled WGS sequence"/>
</dbReference>
<organism evidence="4 5">
    <name type="scientific">Strongylocentrotus purpuratus</name>
    <name type="common">Purple sea urchin</name>
    <dbReference type="NCBI Taxonomy" id="7668"/>
    <lineage>
        <taxon>Eukaryota</taxon>
        <taxon>Metazoa</taxon>
        <taxon>Echinodermata</taxon>
        <taxon>Eleutherozoa</taxon>
        <taxon>Echinozoa</taxon>
        <taxon>Echinoidea</taxon>
        <taxon>Euechinoidea</taxon>
        <taxon>Echinacea</taxon>
        <taxon>Camarodonta</taxon>
        <taxon>Echinidea</taxon>
        <taxon>Strongylocentrotidae</taxon>
        <taxon>Strongylocentrotus</taxon>
    </lineage>
</organism>
<dbReference type="EnsemblMetazoa" id="XM_030995549">
    <property type="protein sequence ID" value="XP_030851409"/>
    <property type="gene ID" value="LOC115928358"/>
</dbReference>